<dbReference type="Proteomes" id="UP001292094">
    <property type="component" value="Unassembled WGS sequence"/>
</dbReference>
<feature type="region of interest" description="Disordered" evidence="1">
    <location>
        <begin position="47"/>
        <end position="105"/>
    </location>
</feature>
<evidence type="ECO:0000313" key="3">
    <source>
        <dbReference type="Proteomes" id="UP001292094"/>
    </source>
</evidence>
<organism evidence="2 3">
    <name type="scientific">Petrolisthes manimaculis</name>
    <dbReference type="NCBI Taxonomy" id="1843537"/>
    <lineage>
        <taxon>Eukaryota</taxon>
        <taxon>Metazoa</taxon>
        <taxon>Ecdysozoa</taxon>
        <taxon>Arthropoda</taxon>
        <taxon>Crustacea</taxon>
        <taxon>Multicrustacea</taxon>
        <taxon>Malacostraca</taxon>
        <taxon>Eumalacostraca</taxon>
        <taxon>Eucarida</taxon>
        <taxon>Decapoda</taxon>
        <taxon>Pleocyemata</taxon>
        <taxon>Anomura</taxon>
        <taxon>Galatheoidea</taxon>
        <taxon>Porcellanidae</taxon>
        <taxon>Petrolisthes</taxon>
    </lineage>
</organism>
<proteinExistence type="predicted"/>
<protein>
    <submittedName>
        <fullName evidence="2">Uncharacterized protein</fullName>
    </submittedName>
</protein>
<evidence type="ECO:0000313" key="2">
    <source>
        <dbReference type="EMBL" id="KAK4317937.1"/>
    </source>
</evidence>
<feature type="compositionally biased region" description="Pro residues" evidence="1">
    <location>
        <begin position="52"/>
        <end position="73"/>
    </location>
</feature>
<dbReference type="AlphaFoldDB" id="A0AAE1Q3T4"/>
<keyword evidence="3" id="KW-1185">Reference proteome</keyword>
<feature type="compositionally biased region" description="Low complexity" evidence="1">
    <location>
        <begin position="74"/>
        <end position="102"/>
    </location>
</feature>
<evidence type="ECO:0000256" key="1">
    <source>
        <dbReference type="SAM" id="MobiDB-lite"/>
    </source>
</evidence>
<sequence length="139" mass="15010">MHITPLSTSPCPSTPSLTPYHPLTLYSLTLHHPLPLHPLPSIPTKHCLSTSPPFPTLSPPAPALQPPPKPTSQPLPLHLTSLPHPLLTSPSPSTPSKTYLPTPASPPHIPPFPILTIADPVVRYIYMPDKEEGHTVDLN</sequence>
<comment type="caution">
    <text evidence="2">The sequence shown here is derived from an EMBL/GenBank/DDBJ whole genome shotgun (WGS) entry which is preliminary data.</text>
</comment>
<reference evidence="2" key="1">
    <citation type="submission" date="2023-11" db="EMBL/GenBank/DDBJ databases">
        <title>Genome assemblies of two species of porcelain crab, Petrolisthes cinctipes and Petrolisthes manimaculis (Anomura: Porcellanidae).</title>
        <authorList>
            <person name="Angst P."/>
        </authorList>
    </citation>
    <scope>NUCLEOTIDE SEQUENCE</scope>
    <source>
        <strain evidence="2">PB745_02</strain>
        <tissue evidence="2">Gill</tissue>
    </source>
</reference>
<dbReference type="EMBL" id="JAWZYT010000879">
    <property type="protein sequence ID" value="KAK4317937.1"/>
    <property type="molecule type" value="Genomic_DNA"/>
</dbReference>
<accession>A0AAE1Q3T4</accession>
<gene>
    <name evidence="2" type="ORF">Pmani_011018</name>
</gene>
<name>A0AAE1Q3T4_9EUCA</name>